<sequence length="74" mass="7789">MGVPRGFPRAAGLPSAWEAPFELGVPMGFLEASQELHASLQHAKPCFELGVPKGFLRATGLPSAWEAPLQTGSS</sequence>
<dbReference type="EMBL" id="JAAALK010000285">
    <property type="protein sequence ID" value="KAG8065414.1"/>
    <property type="molecule type" value="Genomic_DNA"/>
</dbReference>
<dbReference type="Proteomes" id="UP000729402">
    <property type="component" value="Unassembled WGS sequence"/>
</dbReference>
<proteinExistence type="predicted"/>
<gene>
    <name evidence="1" type="ORF">GUJ93_ZPchr0004g39006</name>
</gene>
<reference evidence="1" key="2">
    <citation type="submission" date="2021-02" db="EMBL/GenBank/DDBJ databases">
        <authorList>
            <person name="Kimball J.A."/>
            <person name="Haas M.W."/>
            <person name="Macchietto M."/>
            <person name="Kono T."/>
            <person name="Duquette J."/>
            <person name="Shao M."/>
        </authorList>
    </citation>
    <scope>NUCLEOTIDE SEQUENCE</scope>
    <source>
        <tissue evidence="1">Fresh leaf tissue</tissue>
    </source>
</reference>
<reference evidence="1" key="1">
    <citation type="journal article" date="2021" name="bioRxiv">
        <title>Whole Genome Assembly and Annotation of Northern Wild Rice, Zizania palustris L., Supports a Whole Genome Duplication in the Zizania Genus.</title>
        <authorList>
            <person name="Haas M."/>
            <person name="Kono T."/>
            <person name="Macchietto M."/>
            <person name="Millas R."/>
            <person name="McGilp L."/>
            <person name="Shao M."/>
            <person name="Duquette J."/>
            <person name="Hirsch C.N."/>
            <person name="Kimball J."/>
        </authorList>
    </citation>
    <scope>NUCLEOTIDE SEQUENCE</scope>
    <source>
        <tissue evidence="1">Fresh leaf tissue</tissue>
    </source>
</reference>
<dbReference type="AlphaFoldDB" id="A0A8J5SGB9"/>
<comment type="caution">
    <text evidence="1">The sequence shown here is derived from an EMBL/GenBank/DDBJ whole genome shotgun (WGS) entry which is preliminary data.</text>
</comment>
<evidence type="ECO:0000313" key="1">
    <source>
        <dbReference type="EMBL" id="KAG8065414.1"/>
    </source>
</evidence>
<evidence type="ECO:0000313" key="2">
    <source>
        <dbReference type="Proteomes" id="UP000729402"/>
    </source>
</evidence>
<protein>
    <submittedName>
        <fullName evidence="1">Uncharacterized protein</fullName>
    </submittedName>
</protein>
<keyword evidence="2" id="KW-1185">Reference proteome</keyword>
<name>A0A8J5SGB9_ZIZPA</name>
<accession>A0A8J5SGB9</accession>
<organism evidence="1 2">
    <name type="scientific">Zizania palustris</name>
    <name type="common">Northern wild rice</name>
    <dbReference type="NCBI Taxonomy" id="103762"/>
    <lineage>
        <taxon>Eukaryota</taxon>
        <taxon>Viridiplantae</taxon>
        <taxon>Streptophyta</taxon>
        <taxon>Embryophyta</taxon>
        <taxon>Tracheophyta</taxon>
        <taxon>Spermatophyta</taxon>
        <taxon>Magnoliopsida</taxon>
        <taxon>Liliopsida</taxon>
        <taxon>Poales</taxon>
        <taxon>Poaceae</taxon>
        <taxon>BOP clade</taxon>
        <taxon>Oryzoideae</taxon>
        <taxon>Oryzeae</taxon>
        <taxon>Zizaniinae</taxon>
        <taxon>Zizania</taxon>
    </lineage>
</organism>